<accession>A0A6P4EDG8</accession>
<reference evidence="3" key="1">
    <citation type="submission" date="2025-08" db="UniProtKB">
        <authorList>
            <consortium name="RefSeq"/>
        </authorList>
    </citation>
    <scope>IDENTIFICATION</scope>
</reference>
<gene>
    <name evidence="3" type="primary">LOC108038998</name>
</gene>
<dbReference type="RefSeq" id="XP_016971381.1">
    <property type="nucleotide sequence ID" value="XM_017115892.1"/>
</dbReference>
<keyword evidence="1" id="KW-0812">Transmembrane</keyword>
<keyword evidence="1" id="KW-0472">Membrane</keyword>
<sequence length="1027" mass="118181">MLINSIFKLIFMCLSALPICSKNHSRLKCHDDFTDTTTGLVNWEYKDLSYAISKDLVCLKNKNQILIRMCDTNTGLWIPESVDCKMKINKNTYCPDELFELRWLRKVPLCIKISTTLQAYNEQFCYGSNIIMPIDLTSSEISKVTQFLITKKIKDYWLPVKRNNAFMPFEVRLPGKSWRKVVNKNLIQVKNNSDEHCLKHIVNKQSTNNSKNVIVSVECNTLLSTVCIFKSQLISIVGCPNGFGALIYRPNECYGIDWKKNNYDHVSAKEYFEKRNWLRMIVAIQSKYKNQNFFKIDYFLDNFGEKYYILMNPYERVKVVSKDIFWIPALSKLIIKSTNSVEMVLQSNENIKTLTLLVYNRNYLWVNKETDIGVKCFTYSKLGFLKNAKVNLIWENKEKTYSVIQVKLVSSFRSEYWCEGHTIFDFQKVSTRRIIAVKNNLGYGFVIRWNVSCIHHVCNSLSDGSQAIIKKLRSLKNSKRKNGIFNDLIVHNVRIMNRERASNVFIVNWIHVTTSLKISSVNNSVGEMTENDKSEQINTVALKRMKNILKKLVLDISKNTTSVIRSTDYCFPQRFLLINDKQNQWNIARRGDLGTTKRLCIQKNGMPYTRLCQGDFLHGAYWKDLITPVFCESTPNSTNILYKLKKSSILKSSPEKVLRKAKNIITENINDLIPADIFFVSNIIQNTLKTISSNVLLQETYKLTNIWRNLFLDLIDIYNLIISIDLQVIKMSTKLNTTNKLLESFEHAFDTISTMSLLNKNDFGEALGSESENEFIDYEDIGVSVQISQNILYFSINPSLANVSGIALFLNNKTGETHQKLKGLFINEHYRFLQSNHDINDLVKEPNLQLSVYLPTDLLINLKALSDLLASSTNRSDPNIVIKVYSTDKLFQQTTGLKTLLSRIVSVSLPGYGSILPLHFPLIIRRMFSYELNKSGSCQYWKYGDWASDGIITLNHSDTREGIVLCFVSHLAPYAYLLEHNIFTEKGTEINEKTLCEDITDVTIIACCLLTLMGICSSFVISRSLKH</sequence>
<evidence type="ECO:0000256" key="2">
    <source>
        <dbReference type="SAM" id="SignalP"/>
    </source>
</evidence>
<feature type="transmembrane region" description="Helical" evidence="1">
    <location>
        <begin position="1002"/>
        <end position="1021"/>
    </location>
</feature>
<protein>
    <submittedName>
        <fullName evidence="3">Uncharacterized protein LOC108038998</fullName>
    </submittedName>
</protein>
<keyword evidence="1" id="KW-1133">Transmembrane helix</keyword>
<proteinExistence type="predicted"/>
<feature type="signal peptide" evidence="2">
    <location>
        <begin position="1"/>
        <end position="16"/>
    </location>
</feature>
<keyword evidence="2" id="KW-0732">Signal</keyword>
<evidence type="ECO:0000313" key="3">
    <source>
        <dbReference type="RefSeq" id="XP_016971381.1"/>
    </source>
</evidence>
<dbReference type="OrthoDB" id="10037534at2759"/>
<dbReference type="AlphaFoldDB" id="A0A6P4EDG8"/>
<evidence type="ECO:0000256" key="1">
    <source>
        <dbReference type="SAM" id="Phobius"/>
    </source>
</evidence>
<organism evidence="3">
    <name type="scientific">Drosophila rhopaloa</name>
    <name type="common">Fruit fly</name>
    <dbReference type="NCBI Taxonomy" id="1041015"/>
    <lineage>
        <taxon>Eukaryota</taxon>
        <taxon>Metazoa</taxon>
        <taxon>Ecdysozoa</taxon>
        <taxon>Arthropoda</taxon>
        <taxon>Hexapoda</taxon>
        <taxon>Insecta</taxon>
        <taxon>Pterygota</taxon>
        <taxon>Neoptera</taxon>
        <taxon>Endopterygota</taxon>
        <taxon>Diptera</taxon>
        <taxon>Brachycera</taxon>
        <taxon>Muscomorpha</taxon>
        <taxon>Ephydroidea</taxon>
        <taxon>Drosophilidae</taxon>
        <taxon>Drosophila</taxon>
        <taxon>Sophophora</taxon>
    </lineage>
</organism>
<feature type="chain" id="PRO_5028279182" evidence="2">
    <location>
        <begin position="17"/>
        <end position="1027"/>
    </location>
</feature>
<name>A0A6P4EDG8_DRORH</name>